<dbReference type="Gene3D" id="3.40.50.720">
    <property type="entry name" value="NAD(P)-binding Rossmann-like Domain"/>
    <property type="match status" value="1"/>
</dbReference>
<reference evidence="8" key="1">
    <citation type="submission" date="2020-11" db="EMBL/GenBank/DDBJ databases">
        <authorList>
            <person name="Tran Van P."/>
        </authorList>
    </citation>
    <scope>NUCLEOTIDE SEQUENCE</scope>
</reference>
<organism evidence="8">
    <name type="scientific">Cyprideis torosa</name>
    <dbReference type="NCBI Taxonomy" id="163714"/>
    <lineage>
        <taxon>Eukaryota</taxon>
        <taxon>Metazoa</taxon>
        <taxon>Ecdysozoa</taxon>
        <taxon>Arthropoda</taxon>
        <taxon>Crustacea</taxon>
        <taxon>Oligostraca</taxon>
        <taxon>Ostracoda</taxon>
        <taxon>Podocopa</taxon>
        <taxon>Podocopida</taxon>
        <taxon>Cytherocopina</taxon>
        <taxon>Cytheroidea</taxon>
        <taxon>Cytherideidae</taxon>
        <taxon>Cyprideis</taxon>
    </lineage>
</organism>
<evidence type="ECO:0000313" key="8">
    <source>
        <dbReference type="EMBL" id="CAD7235207.1"/>
    </source>
</evidence>
<dbReference type="PRINTS" id="PR00080">
    <property type="entry name" value="SDRFAMILY"/>
</dbReference>
<dbReference type="InterPro" id="IPR057326">
    <property type="entry name" value="KR_dom"/>
</dbReference>
<dbReference type="SUPFAM" id="SSF51735">
    <property type="entry name" value="NAD(P)-binding Rossmann-fold domains"/>
    <property type="match status" value="1"/>
</dbReference>
<dbReference type="InterPro" id="IPR036291">
    <property type="entry name" value="NAD(P)-bd_dom_sf"/>
</dbReference>
<keyword evidence="3" id="KW-0560">Oxidoreductase</keyword>
<dbReference type="EC" id="1.1.1.250" evidence="5"/>
<name>A0A7R8WU65_9CRUS</name>
<gene>
    <name evidence="8" type="ORF">CTOB1V02_LOCUS13023</name>
</gene>
<dbReference type="GO" id="GO:0047038">
    <property type="term" value="F:D-arabinitol 2-dehydrogenase activity"/>
    <property type="evidence" value="ECO:0007669"/>
    <property type="project" value="UniProtKB-EC"/>
</dbReference>
<dbReference type="GO" id="GO:0006629">
    <property type="term" value="P:lipid metabolic process"/>
    <property type="evidence" value="ECO:0007669"/>
    <property type="project" value="UniProtKB-ARBA"/>
</dbReference>
<comment type="pathway">
    <text evidence="1">Lipid metabolism; fatty acid biosynthesis.</text>
</comment>
<evidence type="ECO:0000256" key="6">
    <source>
        <dbReference type="ARBA" id="ARBA00070881"/>
    </source>
</evidence>
<dbReference type="InterPro" id="IPR002347">
    <property type="entry name" value="SDR_fam"/>
</dbReference>
<dbReference type="AlphaFoldDB" id="A0A7R8WU65"/>
<dbReference type="NCBIfam" id="NF006132">
    <property type="entry name" value="PRK08277.1"/>
    <property type="match status" value="1"/>
</dbReference>
<evidence type="ECO:0000256" key="5">
    <source>
        <dbReference type="ARBA" id="ARBA00066831"/>
    </source>
</evidence>
<sequence length="271" mass="28887">MDTTFDISGKVVVLTGGSGTLGSSWARHLAGAGAKIVILGSTPSRVEKVKKNLLKTTPDILGFAGSVLDRSHLEQIKGKVLKKWGRIDALVNAAGGNRPGATIGKEETIFDLNLEDFKQVTRLNLDGTVIPSIVFGKAMADQKTGSIINISSMTATQAVTRVVGYSASKAAIDNFTRWMAVEMARKFSQNIRVNAIAPGFFIANQNRKLLVEDDGSYTERGQAVIDKTPMNRFGAPEELNGALHWLISDASSFVTGTILPVDGGFSAFSGV</sequence>
<feature type="domain" description="Ketoreductase" evidence="7">
    <location>
        <begin position="10"/>
        <end position="181"/>
    </location>
</feature>
<dbReference type="PROSITE" id="PS00061">
    <property type="entry name" value="ADH_SHORT"/>
    <property type="match status" value="1"/>
</dbReference>
<dbReference type="OrthoDB" id="47007at2759"/>
<dbReference type="PANTHER" id="PTHR42760:SF115">
    <property type="entry name" value="3-OXOACYL-[ACYL-CARRIER-PROTEIN] REDUCTASE FABG"/>
    <property type="match status" value="1"/>
</dbReference>
<protein>
    <recommendedName>
        <fullName evidence="6">D-arabinitol 2-dehydrogenase [ribulose-forming]</fullName>
        <ecNumber evidence="5">1.1.1.250</ecNumber>
    </recommendedName>
</protein>
<evidence type="ECO:0000259" key="7">
    <source>
        <dbReference type="SMART" id="SM00822"/>
    </source>
</evidence>
<evidence type="ECO:0000256" key="3">
    <source>
        <dbReference type="ARBA" id="ARBA00023002"/>
    </source>
</evidence>
<evidence type="ECO:0000256" key="4">
    <source>
        <dbReference type="ARBA" id="ARBA00060719"/>
    </source>
</evidence>
<evidence type="ECO:0000256" key="1">
    <source>
        <dbReference type="ARBA" id="ARBA00005194"/>
    </source>
</evidence>
<dbReference type="PRINTS" id="PR00081">
    <property type="entry name" value="GDHRDH"/>
</dbReference>
<comment type="pathway">
    <text evidence="4">Carbohydrate metabolism; D-arabinitol metabolism.</text>
</comment>
<dbReference type="FunFam" id="3.40.50.720:FF:000240">
    <property type="entry name" value="SDR family oxidoreductase"/>
    <property type="match status" value="1"/>
</dbReference>
<dbReference type="GO" id="GO:0005975">
    <property type="term" value="P:carbohydrate metabolic process"/>
    <property type="evidence" value="ECO:0007669"/>
    <property type="project" value="UniProtKB-ARBA"/>
</dbReference>
<dbReference type="EMBL" id="OB671708">
    <property type="protein sequence ID" value="CAD7235207.1"/>
    <property type="molecule type" value="Genomic_DNA"/>
</dbReference>
<comment type="similarity">
    <text evidence="2">Belongs to the short-chain dehydrogenases/reductases (SDR) family.</text>
</comment>
<evidence type="ECO:0000256" key="2">
    <source>
        <dbReference type="ARBA" id="ARBA00006484"/>
    </source>
</evidence>
<dbReference type="PANTHER" id="PTHR42760">
    <property type="entry name" value="SHORT-CHAIN DEHYDROGENASES/REDUCTASES FAMILY MEMBER"/>
    <property type="match status" value="1"/>
</dbReference>
<dbReference type="Pfam" id="PF13561">
    <property type="entry name" value="adh_short_C2"/>
    <property type="match status" value="1"/>
</dbReference>
<proteinExistence type="inferred from homology"/>
<accession>A0A7R8WU65</accession>
<dbReference type="InterPro" id="IPR020904">
    <property type="entry name" value="Sc_DH/Rdtase_CS"/>
</dbReference>
<dbReference type="SMART" id="SM00822">
    <property type="entry name" value="PKS_KR"/>
    <property type="match status" value="1"/>
</dbReference>